<evidence type="ECO:0000256" key="6">
    <source>
        <dbReference type="ARBA" id="ARBA00023163"/>
    </source>
</evidence>
<name>A0A921U7A1_SORBI</name>
<dbReference type="InterPro" id="IPR036879">
    <property type="entry name" value="TF_MADSbox_sf"/>
</dbReference>
<gene>
    <name evidence="11" type="ORF">BDA96_08G074100</name>
</gene>
<dbReference type="PROSITE" id="PS51473">
    <property type="entry name" value="GNK2"/>
    <property type="match status" value="2"/>
</dbReference>
<dbReference type="AlphaFoldDB" id="A0A921U7A1"/>
<keyword evidence="2" id="KW-0732">Signal</keyword>
<keyword evidence="7" id="KW-0539">Nucleus</keyword>
<dbReference type="GO" id="GO:0005634">
    <property type="term" value="C:nucleus"/>
    <property type="evidence" value="ECO:0007669"/>
    <property type="project" value="UniProtKB-SubCell"/>
</dbReference>
<keyword evidence="8" id="KW-1133">Transmembrane helix</keyword>
<feature type="transmembrane region" description="Helical" evidence="8">
    <location>
        <begin position="138"/>
        <end position="157"/>
    </location>
</feature>
<keyword evidence="3" id="KW-0677">Repeat</keyword>
<reference evidence="11" key="2">
    <citation type="submission" date="2020-10" db="EMBL/GenBank/DDBJ databases">
        <authorList>
            <person name="Cooper E.A."/>
            <person name="Brenton Z.W."/>
            <person name="Flinn B.S."/>
            <person name="Jenkins J."/>
            <person name="Shu S."/>
            <person name="Flowers D."/>
            <person name="Luo F."/>
            <person name="Wang Y."/>
            <person name="Xia P."/>
            <person name="Barry K."/>
            <person name="Daum C."/>
            <person name="Lipzen A."/>
            <person name="Yoshinaga Y."/>
            <person name="Schmutz J."/>
            <person name="Saski C."/>
            <person name="Vermerris W."/>
            <person name="Kresovich S."/>
        </authorList>
    </citation>
    <scope>NUCLEOTIDE SEQUENCE</scope>
</reference>
<keyword evidence="6" id="KW-0804">Transcription</keyword>
<dbReference type="EMBL" id="CM027687">
    <property type="protein sequence ID" value="KAG0520436.1"/>
    <property type="molecule type" value="Genomic_DNA"/>
</dbReference>
<dbReference type="InterPro" id="IPR002902">
    <property type="entry name" value="GNK2"/>
</dbReference>
<evidence type="ECO:0000256" key="1">
    <source>
        <dbReference type="ARBA" id="ARBA00004123"/>
    </source>
</evidence>
<keyword evidence="8" id="KW-0812">Transmembrane</keyword>
<feature type="transmembrane region" description="Helical" evidence="8">
    <location>
        <begin position="98"/>
        <end position="118"/>
    </location>
</feature>
<dbReference type="GO" id="GO:0003677">
    <property type="term" value="F:DNA binding"/>
    <property type="evidence" value="ECO:0007669"/>
    <property type="project" value="UniProtKB-KW"/>
</dbReference>
<evidence type="ECO:0000256" key="2">
    <source>
        <dbReference type="ARBA" id="ARBA00022729"/>
    </source>
</evidence>
<accession>A0A921U7A1</accession>
<dbReference type="InterPro" id="IPR002100">
    <property type="entry name" value="TF_MADSbox"/>
</dbReference>
<evidence type="ECO:0000313" key="11">
    <source>
        <dbReference type="EMBL" id="KAG0520436.1"/>
    </source>
</evidence>
<dbReference type="Pfam" id="PF00319">
    <property type="entry name" value="SRF-TF"/>
    <property type="match status" value="1"/>
</dbReference>
<evidence type="ECO:0000256" key="4">
    <source>
        <dbReference type="ARBA" id="ARBA00023015"/>
    </source>
</evidence>
<evidence type="ECO:0000256" key="7">
    <source>
        <dbReference type="ARBA" id="ARBA00023242"/>
    </source>
</evidence>
<dbReference type="Pfam" id="PF01657">
    <property type="entry name" value="Stress-antifung"/>
    <property type="match status" value="1"/>
</dbReference>
<sequence length="420" mass="47655">MSSALSSSICYAVVALIVVFSSRGRLYERVRQQQVMSSPVEWTSFQTVGISFLLWWLLSAEIFNMGRGRIENKRVVENNTSWPITFCMRRNGLLKKAYDELFAVLCYAVVALIVVFSSRRVRLYERVRQQVMSSPMNWMSFRTLLVGYFLVWSILPVESVISDWEFYCGKETYAKNDQYEKSLNNIAEKLPAQVSLAPSYFHSLSSSSEPEQIYAAGLCREDSPPSVCKFCIRQAFQGVGVRCPFRKVAAIVYARCSLWMSNREFVDQNFNGIYFLRYNMSRAPIEREILGTSVVGLVRAVAVETAKSAARFAIAQQEIVGAANGYTIYAFAQCIPRVTRDCEFCLEDLISSANMFLRTSVGGESSALWCQFQWELYPFITGVTPMFINGVSPILLRQQKQESMDLVLSISGNETSLYCL</sequence>
<evidence type="ECO:0000256" key="5">
    <source>
        <dbReference type="ARBA" id="ARBA00023125"/>
    </source>
</evidence>
<dbReference type="InterPro" id="IPR038408">
    <property type="entry name" value="GNK2_sf"/>
</dbReference>
<comment type="subcellular location">
    <subcellularLocation>
        <location evidence="1">Nucleus</location>
    </subcellularLocation>
</comment>
<keyword evidence="5" id="KW-0238">DNA-binding</keyword>
<evidence type="ECO:0000259" key="9">
    <source>
        <dbReference type="PROSITE" id="PS50066"/>
    </source>
</evidence>
<dbReference type="Gene3D" id="3.40.1810.10">
    <property type="entry name" value="Transcription factor, MADS-box"/>
    <property type="match status" value="1"/>
</dbReference>
<keyword evidence="4" id="KW-0805">Transcription regulation</keyword>
<evidence type="ECO:0000256" key="8">
    <source>
        <dbReference type="SAM" id="Phobius"/>
    </source>
</evidence>
<keyword evidence="8" id="KW-0472">Membrane</keyword>
<protein>
    <recommendedName>
        <fullName evidence="13">Gnk2-homologous domain-containing protein</fullName>
    </recommendedName>
</protein>
<feature type="transmembrane region" description="Helical" evidence="8">
    <location>
        <begin position="45"/>
        <end position="64"/>
    </location>
</feature>
<dbReference type="CDD" id="cd23509">
    <property type="entry name" value="Gnk2-like"/>
    <property type="match status" value="1"/>
</dbReference>
<dbReference type="GO" id="GO:0046983">
    <property type="term" value="F:protein dimerization activity"/>
    <property type="evidence" value="ECO:0007669"/>
    <property type="project" value="InterPro"/>
</dbReference>
<proteinExistence type="predicted"/>
<feature type="domain" description="Gnk2-homologous" evidence="10">
    <location>
        <begin position="271"/>
        <end position="379"/>
    </location>
</feature>
<dbReference type="SMART" id="SM00432">
    <property type="entry name" value="MADS"/>
    <property type="match status" value="1"/>
</dbReference>
<evidence type="ECO:0008006" key="13">
    <source>
        <dbReference type="Google" id="ProtNLM"/>
    </source>
</evidence>
<feature type="domain" description="MADS-box" evidence="9">
    <location>
        <begin position="65"/>
        <end position="128"/>
    </location>
</feature>
<feature type="domain" description="Gnk2-homologous" evidence="10">
    <location>
        <begin position="161"/>
        <end position="265"/>
    </location>
</feature>
<dbReference type="Proteomes" id="UP000807115">
    <property type="component" value="Chromosome 8"/>
</dbReference>
<dbReference type="SUPFAM" id="SSF55455">
    <property type="entry name" value="SRF-like"/>
    <property type="match status" value="1"/>
</dbReference>
<evidence type="ECO:0000313" key="12">
    <source>
        <dbReference type="Proteomes" id="UP000807115"/>
    </source>
</evidence>
<reference evidence="11" key="1">
    <citation type="journal article" date="2019" name="BMC Genomics">
        <title>A new reference genome for Sorghum bicolor reveals high levels of sequence similarity between sweet and grain genotypes: implications for the genetics of sugar metabolism.</title>
        <authorList>
            <person name="Cooper E.A."/>
            <person name="Brenton Z.W."/>
            <person name="Flinn B.S."/>
            <person name="Jenkins J."/>
            <person name="Shu S."/>
            <person name="Flowers D."/>
            <person name="Luo F."/>
            <person name="Wang Y."/>
            <person name="Xia P."/>
            <person name="Barry K."/>
            <person name="Daum C."/>
            <person name="Lipzen A."/>
            <person name="Yoshinaga Y."/>
            <person name="Schmutz J."/>
            <person name="Saski C."/>
            <person name="Vermerris W."/>
            <person name="Kresovich S."/>
        </authorList>
    </citation>
    <scope>NUCLEOTIDE SEQUENCE</scope>
</reference>
<evidence type="ECO:0000259" key="10">
    <source>
        <dbReference type="PROSITE" id="PS51473"/>
    </source>
</evidence>
<organism evidence="11 12">
    <name type="scientific">Sorghum bicolor</name>
    <name type="common">Sorghum</name>
    <name type="synonym">Sorghum vulgare</name>
    <dbReference type="NCBI Taxonomy" id="4558"/>
    <lineage>
        <taxon>Eukaryota</taxon>
        <taxon>Viridiplantae</taxon>
        <taxon>Streptophyta</taxon>
        <taxon>Embryophyta</taxon>
        <taxon>Tracheophyta</taxon>
        <taxon>Spermatophyta</taxon>
        <taxon>Magnoliopsida</taxon>
        <taxon>Liliopsida</taxon>
        <taxon>Poales</taxon>
        <taxon>Poaceae</taxon>
        <taxon>PACMAD clade</taxon>
        <taxon>Panicoideae</taxon>
        <taxon>Andropogonodae</taxon>
        <taxon>Andropogoneae</taxon>
        <taxon>Sorghinae</taxon>
        <taxon>Sorghum</taxon>
    </lineage>
</organism>
<dbReference type="PANTHER" id="PTHR32099">
    <property type="entry name" value="CYSTEINE-RICH REPEAT SECRETORY PROTEIN"/>
    <property type="match status" value="1"/>
</dbReference>
<evidence type="ECO:0000256" key="3">
    <source>
        <dbReference type="ARBA" id="ARBA00022737"/>
    </source>
</evidence>
<dbReference type="PROSITE" id="PS50066">
    <property type="entry name" value="MADS_BOX_2"/>
    <property type="match status" value="1"/>
</dbReference>
<dbReference type="Gene3D" id="3.30.430.20">
    <property type="entry name" value="Gnk2 domain, C-X8-C-X2-C motif"/>
    <property type="match status" value="2"/>
</dbReference>
<dbReference type="PANTHER" id="PTHR32099:SF86">
    <property type="entry name" value="GNK2-HOMOLOGOUS DOMAIN-CONTAINING PROTEIN"/>
    <property type="match status" value="1"/>
</dbReference>
<comment type="caution">
    <text evidence="11">The sequence shown here is derived from an EMBL/GenBank/DDBJ whole genome shotgun (WGS) entry which is preliminary data.</text>
</comment>